<feature type="transmembrane region" description="Helical" evidence="1">
    <location>
        <begin position="145"/>
        <end position="165"/>
    </location>
</feature>
<keyword evidence="3" id="KW-1185">Reference proteome</keyword>
<feature type="transmembrane region" description="Helical" evidence="1">
    <location>
        <begin position="210"/>
        <end position="228"/>
    </location>
</feature>
<dbReference type="Gene3D" id="1.10.418.10">
    <property type="entry name" value="Calponin-like domain"/>
    <property type="match status" value="1"/>
</dbReference>
<dbReference type="InterPro" id="IPR010441">
    <property type="entry name" value="CH_2"/>
</dbReference>
<feature type="transmembrane region" description="Helical" evidence="1">
    <location>
        <begin position="260"/>
        <end position="278"/>
    </location>
</feature>
<evidence type="ECO:0000256" key="1">
    <source>
        <dbReference type="SAM" id="Phobius"/>
    </source>
</evidence>
<dbReference type="SUPFAM" id="SSF47576">
    <property type="entry name" value="Calponin-homology domain, CH-domain"/>
    <property type="match status" value="1"/>
</dbReference>
<dbReference type="PANTHER" id="PTHR12509:SF9">
    <property type="entry name" value="SPERM FLAGELLAR PROTEIN 1 ISOFORM X1"/>
    <property type="match status" value="1"/>
</dbReference>
<evidence type="ECO:0000313" key="4">
    <source>
        <dbReference type="RefSeq" id="XP_015174833.1"/>
    </source>
</evidence>
<dbReference type="PANTHER" id="PTHR12509">
    <property type="entry name" value="SPERMATOGENESIS-ASSOCIATED 4-RELATED"/>
    <property type="match status" value="1"/>
</dbReference>
<protein>
    <submittedName>
        <fullName evidence="4 5">Uncharacterized protein LOC107065543 isoform X1</fullName>
    </submittedName>
</protein>
<keyword evidence="1" id="KW-0812">Transmembrane</keyword>
<dbReference type="Pfam" id="PF06294">
    <property type="entry name" value="CH_2"/>
    <property type="match status" value="1"/>
</dbReference>
<dbReference type="Proteomes" id="UP000694924">
    <property type="component" value="Unplaced"/>
</dbReference>
<feature type="transmembrane region" description="Helical" evidence="1">
    <location>
        <begin position="235"/>
        <end position="254"/>
    </location>
</feature>
<dbReference type="PROSITE" id="PS50021">
    <property type="entry name" value="CH"/>
    <property type="match status" value="1"/>
</dbReference>
<dbReference type="GeneID" id="107065543"/>
<feature type="domain" description="Calponin-homology (CH)" evidence="2">
    <location>
        <begin position="14"/>
        <end position="124"/>
    </location>
</feature>
<organism evidence="3 5">
    <name type="scientific">Polistes dominula</name>
    <name type="common">European paper wasp</name>
    <name type="synonym">Vespa dominula</name>
    <dbReference type="NCBI Taxonomy" id="743375"/>
    <lineage>
        <taxon>Eukaryota</taxon>
        <taxon>Metazoa</taxon>
        <taxon>Ecdysozoa</taxon>
        <taxon>Arthropoda</taxon>
        <taxon>Hexapoda</taxon>
        <taxon>Insecta</taxon>
        <taxon>Pterygota</taxon>
        <taxon>Neoptera</taxon>
        <taxon>Endopterygota</taxon>
        <taxon>Hymenoptera</taxon>
        <taxon>Apocrita</taxon>
        <taxon>Aculeata</taxon>
        <taxon>Vespoidea</taxon>
        <taxon>Vespidae</taxon>
        <taxon>Polistinae</taxon>
        <taxon>Polistini</taxon>
        <taxon>Polistes</taxon>
    </lineage>
</organism>
<keyword evidence="1" id="KW-1133">Transmembrane helix</keyword>
<evidence type="ECO:0000313" key="3">
    <source>
        <dbReference type="Proteomes" id="UP000694924"/>
    </source>
</evidence>
<keyword evidence="1" id="KW-0472">Membrane</keyword>
<proteinExistence type="predicted"/>
<dbReference type="InterPro" id="IPR001715">
    <property type="entry name" value="CH_dom"/>
</dbReference>
<dbReference type="InterPro" id="IPR052111">
    <property type="entry name" value="Spermatogenesis_Ciliary_MAP"/>
</dbReference>
<dbReference type="RefSeq" id="XP_015174833.1">
    <property type="nucleotide sequence ID" value="XM_015319347.1"/>
</dbReference>
<reference evidence="4 5" key="1">
    <citation type="submission" date="2025-05" db="UniProtKB">
        <authorList>
            <consortium name="RefSeq"/>
        </authorList>
    </citation>
    <scope>IDENTIFICATION</scope>
    <source>
        <tissue evidence="4 5">Whole body</tissue>
    </source>
</reference>
<gene>
    <name evidence="4 5" type="primary">LOC107065543</name>
</gene>
<name>A0ABM1I3P8_POLDO</name>
<evidence type="ECO:0000313" key="5">
    <source>
        <dbReference type="RefSeq" id="XP_015174835.1"/>
    </source>
</evidence>
<accession>A0ABM1I3P8</accession>
<sequence>MNDVKDCMNNEFENDHSKELCAWIESIPFSKPKKNLSPLSLYRDFSDGVLLAEILKVYYPRYVDLHNYISANNYFLKKENWNTLNRKVLTKIDVKLNKDVVSQLVNGHQESIEKLLFEIRSKVDKIDQRDVLPLSATPNSEQSKLYKLIYCRFFFIIIPINHILIDNRDDVKQPVNMNDDNCIETLTSENKNIQELAAPSHLTISYIKDAIFYAAIWLFSWFCFWNFFMNYRTYLNINNSFFLHIHTFYIIFYYSCEESTIFSVAIGVGKTLFTYFTITTRFLNKINVNLSAESLLVAPKFYLLHEN</sequence>
<dbReference type="RefSeq" id="XP_015174835.1">
    <property type="nucleotide sequence ID" value="XM_015319349.1"/>
</dbReference>
<dbReference type="InterPro" id="IPR036872">
    <property type="entry name" value="CH_dom_sf"/>
</dbReference>
<evidence type="ECO:0000259" key="2">
    <source>
        <dbReference type="PROSITE" id="PS50021"/>
    </source>
</evidence>